<evidence type="ECO:0000313" key="1">
    <source>
        <dbReference type="EMBL" id="MBC5729002.1"/>
    </source>
</evidence>
<organism evidence="1 2">
    <name type="scientific">Ruminococcus intestinalis</name>
    <dbReference type="NCBI Taxonomy" id="2763066"/>
    <lineage>
        <taxon>Bacteria</taxon>
        <taxon>Bacillati</taxon>
        <taxon>Bacillota</taxon>
        <taxon>Clostridia</taxon>
        <taxon>Eubacteriales</taxon>
        <taxon>Oscillospiraceae</taxon>
        <taxon>Ruminococcus</taxon>
    </lineage>
</organism>
<proteinExistence type="predicted"/>
<dbReference type="RefSeq" id="WP_186936191.1">
    <property type="nucleotide sequence ID" value="NZ_JACOPS010000006.1"/>
</dbReference>
<reference evidence="1 2" key="1">
    <citation type="submission" date="2020-08" db="EMBL/GenBank/DDBJ databases">
        <title>Genome public.</title>
        <authorList>
            <person name="Liu C."/>
            <person name="Sun Q."/>
        </authorList>
    </citation>
    <scope>NUCLEOTIDE SEQUENCE [LARGE SCALE GENOMIC DNA]</scope>
    <source>
        <strain evidence="1 2">NSJ-71</strain>
    </source>
</reference>
<comment type="caution">
    <text evidence="1">The sequence shown here is derived from an EMBL/GenBank/DDBJ whole genome shotgun (WGS) entry which is preliminary data.</text>
</comment>
<dbReference type="NCBIfam" id="TIGR04387">
    <property type="entry name" value="capsid_maj_N4"/>
    <property type="match status" value="1"/>
</dbReference>
<dbReference type="Proteomes" id="UP000636755">
    <property type="component" value="Unassembled WGS sequence"/>
</dbReference>
<sequence>MKKFIEIKLNLFDVTVDAGGVNRSNGYVVNAYGNTEETSGNDFTPEKAVFYNRVFLKNHQEKLVHAQFGKRETFPKHNGGIVNIRGLTPYPTATTPLTEGVTPPGNQMNFYYIEIPVNQYGAYTPVTDFAQFASRDDILVHDAEELASQSGRTLEEIDAAALNTGTSVIYAPAVASDGTETEVTTRKGVTKLSTLTVDVLYRGLNYLEMQNAEPIGDSFVAIIHPNVKYDLMRSKDFIEVTKYSATERIFKGEIGMIGNIRFVKSNMSCVFKKAGAEGIDVYSTLLLGKEAYEVLEIEGEGMKTIIKPLGSGGATDPLDQRATQGWKCTHGIGIIAQTCMVRIESASKLSTTKITA</sequence>
<accession>A0ABR7HNH1</accession>
<name>A0ABR7HNH1_9FIRM</name>
<keyword evidence="2" id="KW-1185">Reference proteome</keyword>
<evidence type="ECO:0000313" key="2">
    <source>
        <dbReference type="Proteomes" id="UP000636755"/>
    </source>
</evidence>
<gene>
    <name evidence="1" type="ORF">H8R91_10820</name>
</gene>
<protein>
    <submittedName>
        <fullName evidence="1">N4-gp56 family major capsid protein</fullName>
    </submittedName>
</protein>
<dbReference type="EMBL" id="JACOPS010000006">
    <property type="protein sequence ID" value="MBC5729002.1"/>
    <property type="molecule type" value="Genomic_DNA"/>
</dbReference>